<feature type="domain" description="Magnesium transporter MgtE intracellular" evidence="1">
    <location>
        <begin position="123"/>
        <end position="210"/>
    </location>
</feature>
<dbReference type="EMBL" id="QYRP01000002">
    <property type="protein sequence ID" value="RJS47555.1"/>
    <property type="molecule type" value="Genomic_DNA"/>
</dbReference>
<evidence type="ECO:0000259" key="1">
    <source>
        <dbReference type="Pfam" id="PF03448"/>
    </source>
</evidence>
<proteinExistence type="predicted"/>
<reference evidence="3" key="1">
    <citation type="submission" date="2018-09" db="EMBL/GenBank/DDBJ databases">
        <authorList>
            <person name="Zhu H."/>
        </authorList>
    </citation>
    <scope>NUCLEOTIDE SEQUENCE [LARGE SCALE GENOMIC DNA]</scope>
    <source>
        <strain evidence="3">K1W22B-1</strain>
    </source>
</reference>
<dbReference type="Gene3D" id="1.25.60.10">
    <property type="entry name" value="MgtE N-terminal domain-like"/>
    <property type="match status" value="1"/>
</dbReference>
<protein>
    <recommendedName>
        <fullName evidence="1">Magnesium transporter MgtE intracellular domain-containing protein</fullName>
    </recommendedName>
</protein>
<gene>
    <name evidence="2" type="ORF">D4739_15945</name>
</gene>
<evidence type="ECO:0000313" key="2">
    <source>
        <dbReference type="EMBL" id="RJS47555.1"/>
    </source>
</evidence>
<dbReference type="InterPro" id="IPR038076">
    <property type="entry name" value="MgtE_N_sf"/>
</dbReference>
<name>A0A3A5HDH1_9ACTN</name>
<organism evidence="2 3">
    <name type="scientific">Nocardioides cavernaquae</name>
    <dbReference type="NCBI Taxonomy" id="2321396"/>
    <lineage>
        <taxon>Bacteria</taxon>
        <taxon>Bacillati</taxon>
        <taxon>Actinomycetota</taxon>
        <taxon>Actinomycetes</taxon>
        <taxon>Propionibacteriales</taxon>
        <taxon>Nocardioidaceae</taxon>
        <taxon>Nocardioides</taxon>
    </lineage>
</organism>
<keyword evidence="3" id="KW-1185">Reference proteome</keyword>
<evidence type="ECO:0000313" key="3">
    <source>
        <dbReference type="Proteomes" id="UP000276542"/>
    </source>
</evidence>
<comment type="caution">
    <text evidence="2">The sequence shown here is derived from an EMBL/GenBank/DDBJ whole genome shotgun (WGS) entry which is preliminary data.</text>
</comment>
<dbReference type="Proteomes" id="UP000276542">
    <property type="component" value="Unassembled WGS sequence"/>
</dbReference>
<dbReference type="InterPro" id="IPR006668">
    <property type="entry name" value="Mg_transptr_MgtE_intracell_dom"/>
</dbReference>
<dbReference type="OrthoDB" id="3752094at2"/>
<dbReference type="Pfam" id="PF03448">
    <property type="entry name" value="MgtE_N"/>
    <property type="match status" value="1"/>
</dbReference>
<dbReference type="RefSeq" id="WP_120061518.1">
    <property type="nucleotide sequence ID" value="NZ_QYRP01000002.1"/>
</dbReference>
<dbReference type="AlphaFoldDB" id="A0A3A5HDH1"/>
<accession>A0A3A5HDH1</accession>
<sequence>MAFVGMDPERVRRIAEQLRQSGVRVATIGEEIQRLIDQSVGGWEGVDYQDFTSGWSGQHRLTLETAATGIETMAISVIEDIAEQEIASGITAGGPGSVLPPGSVIPGTSTPVAGLTPEKLLEMSPEERAKALEAMSPEERAKLLALMSPEEQAEALEAMSPAATAATLAAMSPAVRAAAIGAMSTDKAKAALAEMSRADLEATYDAMEPELLADLIGDGVVVDSITGTVEGSAEAGSWKIEGKAEAAYKVEADGSVTMSVQLEGGLGKSIDAAGAEGSVTAGLTGAYELQFDSVEDAEKFLKDLGNAVTDVGVDDITDISGTIADNVENVFDNVEDQSVKFGGYIKGEVEGEIGDLVTGAGEARVDYTYDPTKNEHALKFEAQASVEAGVDGGEKVTAQGKISVEAKLEGTTPTELKLSMSATGTFAAEHLGIGSTNPTSSASLGAGGEMTMSINPSDPGFQEVYEAVKSGDMDRATSLALENSTLTYREYTVEKIAEGGNDFEASVFGKKLAGAEYSYSITGESATNVWVKPPGTGKAYDITEGIR</sequence>
<dbReference type="SUPFAM" id="SSF158791">
    <property type="entry name" value="MgtE N-terminal domain-like"/>
    <property type="match status" value="1"/>
</dbReference>